<evidence type="ECO:0000313" key="2">
    <source>
        <dbReference type="Proteomes" id="UP000253495"/>
    </source>
</evidence>
<reference evidence="1 2" key="1">
    <citation type="submission" date="2018-07" db="EMBL/GenBank/DDBJ databases">
        <title>Genomic Encyclopedia of Type Strains, Phase III (KMG-III): the genomes of soil and plant-associated and newly described type strains.</title>
        <authorList>
            <person name="Whitman W."/>
        </authorList>
    </citation>
    <scope>NUCLEOTIDE SEQUENCE [LARGE SCALE GENOMIC DNA]</scope>
    <source>
        <strain evidence="1 2">CECT 8575</strain>
    </source>
</reference>
<proteinExistence type="predicted"/>
<dbReference type="AlphaFoldDB" id="A0A368VS49"/>
<sequence length="30" mass="3640">MIWVLEKLGWAYQVRWPTPQRLAKRSLQNA</sequence>
<dbReference type="Proteomes" id="UP000253495">
    <property type="component" value="Unassembled WGS sequence"/>
</dbReference>
<gene>
    <name evidence="1" type="ORF">DFQ14_106150</name>
</gene>
<organism evidence="1 2">
    <name type="scientific">Halopolyspora algeriensis</name>
    <dbReference type="NCBI Taxonomy" id="1500506"/>
    <lineage>
        <taxon>Bacteria</taxon>
        <taxon>Bacillati</taxon>
        <taxon>Actinomycetota</taxon>
        <taxon>Actinomycetes</taxon>
        <taxon>Actinomycetes incertae sedis</taxon>
        <taxon>Halopolyspora</taxon>
    </lineage>
</organism>
<keyword evidence="2" id="KW-1185">Reference proteome</keyword>
<accession>A0A368VS49</accession>
<comment type="caution">
    <text evidence="1">The sequence shown here is derived from an EMBL/GenBank/DDBJ whole genome shotgun (WGS) entry which is preliminary data.</text>
</comment>
<protein>
    <submittedName>
        <fullName evidence="1">Uncharacterized protein</fullName>
    </submittedName>
</protein>
<evidence type="ECO:0000313" key="1">
    <source>
        <dbReference type="EMBL" id="RCW43672.1"/>
    </source>
</evidence>
<dbReference type="EMBL" id="QPJC01000006">
    <property type="protein sequence ID" value="RCW43672.1"/>
    <property type="molecule type" value="Genomic_DNA"/>
</dbReference>
<name>A0A368VS49_9ACTN</name>